<evidence type="ECO:0000256" key="12">
    <source>
        <dbReference type="SAM" id="Coils"/>
    </source>
</evidence>
<evidence type="ECO:0000256" key="6">
    <source>
        <dbReference type="ARBA" id="ARBA00022723"/>
    </source>
</evidence>
<dbReference type="CDD" id="cd07328">
    <property type="entry name" value="M48_Ste24p_like"/>
    <property type="match status" value="1"/>
</dbReference>
<evidence type="ECO:0000256" key="2">
    <source>
        <dbReference type="ARBA" id="ARBA00004651"/>
    </source>
</evidence>
<sequence>MNVERESFDQLVARLEQLAGRSPLTYKTRVGLLALLGYGYIFTVLAALAAILALLGLAASSGKHLHVIGKLAFPLLLLAGVILRSLWVRLAEPEGRVLAPQEVPELFAAIADLRRRLRGPRIHRVLLTDEYNASVTQTPRLGLFGWQKNHLILGLPLMHALSPEQFRAVLAHEYGHLAGAHSRFSGWIYRIRKSWHQLMEALDQQGRATFLFKKFFDWYSPFFAAYSFVLARANEYQADRAAKDLVGAHHAADALINFSIKSTLLHERFWPRVHERADREAAPAFGPYSQMAGTLNQLLATEQADQWLGAELARKTGSDDTHPCLTDRLRALGQAPRVPEPITESAAGRYLGKSLERLTDELDHDWRERAGTSWRERYEHVQKGKAELARLTEKSAQGELELQEAWDLAYWTEEIEGGAAALPRYQAVLARAAEEAAPHFAVGRLLLAQGDEAGIAHMEKALALDSARTRAASEWIGDFLYRRGREQEARRHFERAAEARQAAAEAEQERSALTTADKFAPHGLDDETLAALRERLAQQPRIAKAWLARKMLKHRPDDDPVFGLAVQTVFWYPAGKKYVSKLCEELVGVGHMYIVTVNAFDDDTHRKIGKAVKKIAGTLIYRR</sequence>
<evidence type="ECO:0000313" key="15">
    <source>
        <dbReference type="EMBL" id="OGI48059.1"/>
    </source>
</evidence>
<feature type="domain" description="Peptidase M48" evidence="14">
    <location>
        <begin position="147"/>
        <end position="332"/>
    </location>
</feature>
<dbReference type="InterPro" id="IPR011990">
    <property type="entry name" value="TPR-like_helical_dom_sf"/>
</dbReference>
<evidence type="ECO:0000256" key="11">
    <source>
        <dbReference type="ARBA" id="ARBA00023136"/>
    </source>
</evidence>
<keyword evidence="6" id="KW-0479">Metal-binding</keyword>
<evidence type="ECO:0000256" key="9">
    <source>
        <dbReference type="ARBA" id="ARBA00022989"/>
    </source>
</evidence>
<comment type="caution">
    <text evidence="15">The sequence shown here is derived from an EMBL/GenBank/DDBJ whole genome shotgun (WGS) entry which is preliminary data.</text>
</comment>
<dbReference type="Gene3D" id="1.25.40.10">
    <property type="entry name" value="Tetratricopeptide repeat domain"/>
    <property type="match status" value="1"/>
</dbReference>
<keyword evidence="10" id="KW-0482">Metalloprotease</keyword>
<evidence type="ECO:0000259" key="14">
    <source>
        <dbReference type="Pfam" id="PF01435"/>
    </source>
</evidence>
<keyword evidence="11 13" id="KW-0472">Membrane</keyword>
<proteinExistence type="predicted"/>
<dbReference type="GO" id="GO:0005886">
    <property type="term" value="C:plasma membrane"/>
    <property type="evidence" value="ECO:0007669"/>
    <property type="project" value="UniProtKB-SubCell"/>
</dbReference>
<keyword evidence="8" id="KW-0862">Zinc</keyword>
<comment type="subcellular location">
    <subcellularLocation>
        <location evidence="2">Cell membrane</location>
        <topology evidence="2">Multi-pass membrane protein</topology>
    </subcellularLocation>
</comment>
<evidence type="ECO:0000256" key="8">
    <source>
        <dbReference type="ARBA" id="ARBA00022833"/>
    </source>
</evidence>
<protein>
    <recommendedName>
        <fullName evidence="14">Peptidase M48 domain-containing protein</fullName>
    </recommendedName>
</protein>
<keyword evidence="9 13" id="KW-1133">Transmembrane helix</keyword>
<dbReference type="InterPro" id="IPR050083">
    <property type="entry name" value="HtpX_protease"/>
</dbReference>
<comment type="cofactor">
    <cofactor evidence="1">
        <name>Zn(2+)</name>
        <dbReference type="ChEBI" id="CHEBI:29105"/>
    </cofactor>
</comment>
<keyword evidence="3" id="KW-1003">Cell membrane</keyword>
<evidence type="ECO:0000256" key="7">
    <source>
        <dbReference type="ARBA" id="ARBA00022801"/>
    </source>
</evidence>
<keyword evidence="7" id="KW-0378">Hydrolase</keyword>
<dbReference type="SUPFAM" id="SSF48452">
    <property type="entry name" value="TPR-like"/>
    <property type="match status" value="1"/>
</dbReference>
<keyword evidence="5 13" id="KW-0812">Transmembrane</keyword>
<feature type="transmembrane region" description="Helical" evidence="13">
    <location>
        <begin position="67"/>
        <end position="87"/>
    </location>
</feature>
<feature type="transmembrane region" description="Helical" evidence="13">
    <location>
        <begin position="30"/>
        <end position="55"/>
    </location>
</feature>
<dbReference type="Proteomes" id="UP000179360">
    <property type="component" value="Unassembled WGS sequence"/>
</dbReference>
<name>A0A1F6TSM1_9PROT</name>
<evidence type="ECO:0000256" key="13">
    <source>
        <dbReference type="SAM" id="Phobius"/>
    </source>
</evidence>
<feature type="coiled-coil region" evidence="12">
    <location>
        <begin position="489"/>
        <end position="516"/>
    </location>
</feature>
<dbReference type="Gene3D" id="3.30.2010.10">
    <property type="entry name" value="Metalloproteases ('zincins'), catalytic domain"/>
    <property type="match status" value="1"/>
</dbReference>
<dbReference type="Pfam" id="PF01435">
    <property type="entry name" value="Peptidase_M48"/>
    <property type="match status" value="1"/>
</dbReference>
<dbReference type="InterPro" id="IPR001915">
    <property type="entry name" value="Peptidase_M48"/>
</dbReference>
<reference evidence="15 16" key="1">
    <citation type="journal article" date="2016" name="Nat. Commun.">
        <title>Thousands of microbial genomes shed light on interconnected biogeochemical processes in an aquifer system.</title>
        <authorList>
            <person name="Anantharaman K."/>
            <person name="Brown C.T."/>
            <person name="Hug L.A."/>
            <person name="Sharon I."/>
            <person name="Castelle C.J."/>
            <person name="Probst A.J."/>
            <person name="Thomas B.C."/>
            <person name="Singh A."/>
            <person name="Wilkins M.J."/>
            <person name="Karaoz U."/>
            <person name="Brodie E.L."/>
            <person name="Williams K.H."/>
            <person name="Hubbard S.S."/>
            <person name="Banfield J.F."/>
        </authorList>
    </citation>
    <scope>NUCLEOTIDE SEQUENCE [LARGE SCALE GENOMIC DNA]</scope>
</reference>
<dbReference type="GO" id="GO:0046872">
    <property type="term" value="F:metal ion binding"/>
    <property type="evidence" value="ECO:0007669"/>
    <property type="project" value="UniProtKB-KW"/>
</dbReference>
<dbReference type="GO" id="GO:0004222">
    <property type="term" value="F:metalloendopeptidase activity"/>
    <property type="evidence" value="ECO:0007669"/>
    <property type="project" value="InterPro"/>
</dbReference>
<dbReference type="EMBL" id="MFSY01000002">
    <property type="protein sequence ID" value="OGI48059.1"/>
    <property type="molecule type" value="Genomic_DNA"/>
</dbReference>
<accession>A0A1F6TSM1</accession>
<dbReference type="GO" id="GO:0006508">
    <property type="term" value="P:proteolysis"/>
    <property type="evidence" value="ECO:0007669"/>
    <property type="project" value="UniProtKB-KW"/>
</dbReference>
<dbReference type="STRING" id="1817764.A2637_02315"/>
<evidence type="ECO:0000256" key="1">
    <source>
        <dbReference type="ARBA" id="ARBA00001947"/>
    </source>
</evidence>
<dbReference type="PANTHER" id="PTHR43221">
    <property type="entry name" value="PROTEASE HTPX"/>
    <property type="match status" value="1"/>
</dbReference>
<dbReference type="AlphaFoldDB" id="A0A1F6TSM1"/>
<organism evidence="15 16">
    <name type="scientific">Candidatus Muproteobacteria bacterium RIFCSPHIGHO2_01_FULL_65_16</name>
    <dbReference type="NCBI Taxonomy" id="1817764"/>
    <lineage>
        <taxon>Bacteria</taxon>
        <taxon>Pseudomonadati</taxon>
        <taxon>Pseudomonadota</taxon>
        <taxon>Candidatus Muproteobacteria</taxon>
    </lineage>
</organism>
<evidence type="ECO:0000313" key="16">
    <source>
        <dbReference type="Proteomes" id="UP000179360"/>
    </source>
</evidence>
<evidence type="ECO:0000256" key="10">
    <source>
        <dbReference type="ARBA" id="ARBA00023049"/>
    </source>
</evidence>
<evidence type="ECO:0000256" key="3">
    <source>
        <dbReference type="ARBA" id="ARBA00022475"/>
    </source>
</evidence>
<keyword evidence="4" id="KW-0645">Protease</keyword>
<evidence type="ECO:0000256" key="5">
    <source>
        <dbReference type="ARBA" id="ARBA00022692"/>
    </source>
</evidence>
<gene>
    <name evidence="15" type="ORF">A2637_02315</name>
</gene>
<evidence type="ECO:0000256" key="4">
    <source>
        <dbReference type="ARBA" id="ARBA00022670"/>
    </source>
</evidence>
<dbReference type="PANTHER" id="PTHR43221:SF1">
    <property type="entry name" value="PROTEASE HTPX"/>
    <property type="match status" value="1"/>
</dbReference>
<keyword evidence="12" id="KW-0175">Coiled coil</keyword>